<dbReference type="GO" id="GO:0046872">
    <property type="term" value="F:metal ion binding"/>
    <property type="evidence" value="ECO:0007669"/>
    <property type="project" value="UniProtKB-KW"/>
</dbReference>
<dbReference type="AlphaFoldDB" id="A0A419SVK4"/>
<accession>A0A419SVK4</accession>
<evidence type="ECO:0000256" key="4">
    <source>
        <dbReference type="ARBA" id="ARBA00023004"/>
    </source>
</evidence>
<dbReference type="InterPro" id="IPR000415">
    <property type="entry name" value="Nitroreductase-like"/>
</dbReference>
<comment type="caution">
    <text evidence="7">The sequence shown here is derived from an EMBL/GenBank/DDBJ whole genome shotgun (WGS) entry which is preliminary data.</text>
</comment>
<dbReference type="Pfam" id="PF13237">
    <property type="entry name" value="Fer4_10"/>
    <property type="match status" value="1"/>
</dbReference>
<dbReference type="PANTHER" id="PTHR43673">
    <property type="entry name" value="NAD(P)H NITROREDUCTASE YDGI-RELATED"/>
    <property type="match status" value="1"/>
</dbReference>
<dbReference type="GO" id="GO:0051536">
    <property type="term" value="F:iron-sulfur cluster binding"/>
    <property type="evidence" value="ECO:0007669"/>
    <property type="project" value="UniProtKB-KW"/>
</dbReference>
<evidence type="ECO:0000313" key="7">
    <source>
        <dbReference type="EMBL" id="RKD29252.1"/>
    </source>
</evidence>
<keyword evidence="4" id="KW-0408">Iron</keyword>
<dbReference type="SUPFAM" id="SSF54862">
    <property type="entry name" value="4Fe-4S ferredoxins"/>
    <property type="match status" value="1"/>
</dbReference>
<dbReference type="EMBL" id="MCIA01000032">
    <property type="protein sequence ID" value="RKD29252.1"/>
    <property type="molecule type" value="Genomic_DNA"/>
</dbReference>
<evidence type="ECO:0000256" key="1">
    <source>
        <dbReference type="ARBA" id="ARBA00007118"/>
    </source>
</evidence>
<dbReference type="InterPro" id="IPR017896">
    <property type="entry name" value="4Fe4S_Fe-S-bd"/>
</dbReference>
<evidence type="ECO:0000256" key="5">
    <source>
        <dbReference type="ARBA" id="ARBA00023014"/>
    </source>
</evidence>
<reference evidence="7 8" key="1">
    <citation type="submission" date="2016-08" db="EMBL/GenBank/DDBJ databases">
        <title>A new outlook on sporulation: Clostridium algidixylanolyticum.</title>
        <authorList>
            <person name="Poppleton D.I."/>
            <person name="Gribaldo S."/>
        </authorList>
    </citation>
    <scope>NUCLEOTIDE SEQUENCE [LARGE SCALE GENOMIC DNA]</scope>
    <source>
        <strain evidence="7 8">SPL73</strain>
    </source>
</reference>
<dbReference type="Gene3D" id="3.40.109.10">
    <property type="entry name" value="NADH Oxidase"/>
    <property type="match status" value="1"/>
</dbReference>
<keyword evidence="5" id="KW-0411">Iron-sulfur</keyword>
<dbReference type="PROSITE" id="PS51379">
    <property type="entry name" value="4FE4S_FER_2"/>
    <property type="match status" value="2"/>
</dbReference>
<dbReference type="CDD" id="cd02143">
    <property type="entry name" value="nitroreductase_FeS-like"/>
    <property type="match status" value="1"/>
</dbReference>
<dbReference type="SUPFAM" id="SSF55469">
    <property type="entry name" value="FMN-dependent nitroreductase-like"/>
    <property type="match status" value="1"/>
</dbReference>
<dbReference type="Gene3D" id="3.30.70.20">
    <property type="match status" value="1"/>
</dbReference>
<dbReference type="Proteomes" id="UP000284277">
    <property type="component" value="Unassembled WGS sequence"/>
</dbReference>
<dbReference type="OrthoDB" id="368873at2"/>
<name>A0A419SVK4_9FIRM</name>
<dbReference type="RefSeq" id="WP_120198086.1">
    <property type="nucleotide sequence ID" value="NZ_MCIA01000032.1"/>
</dbReference>
<evidence type="ECO:0000313" key="8">
    <source>
        <dbReference type="Proteomes" id="UP000284277"/>
    </source>
</evidence>
<dbReference type="GO" id="GO:0016491">
    <property type="term" value="F:oxidoreductase activity"/>
    <property type="evidence" value="ECO:0007669"/>
    <property type="project" value="UniProtKB-KW"/>
</dbReference>
<keyword evidence="8" id="KW-1185">Reference proteome</keyword>
<dbReference type="InterPro" id="IPR029479">
    <property type="entry name" value="Nitroreductase"/>
</dbReference>
<sequence>MSLITVDQESCIKCGLCVEECPTRVLKLESDGPVEMNGNACIACGHCVAVCPKEAIDNEKSPLALQSKVLELPKLDPEQAKNFMRSRRSIRSYKTDAVEREKLLQLVEVANLAPTASNTQGISYLIIDDKKTIEAIVEECVIWFENHPVFGKLLGGLTKGYREYNADGILRDAPSLILSLADKDFRNARENSIFQLTYLELFAPSLGLGSCWAGILEICARNEDSPIHKLLNISDKKIITGCVMVGYPKHSFKRFTERQPLSVSFYNE</sequence>
<dbReference type="Pfam" id="PF00881">
    <property type="entry name" value="Nitroreductase"/>
    <property type="match status" value="1"/>
</dbReference>
<protein>
    <submittedName>
        <fullName evidence="7">Ferredoxin</fullName>
    </submittedName>
</protein>
<feature type="domain" description="4Fe-4S ferredoxin-type" evidence="6">
    <location>
        <begin position="32"/>
        <end position="61"/>
    </location>
</feature>
<evidence type="ECO:0000256" key="2">
    <source>
        <dbReference type="ARBA" id="ARBA00022723"/>
    </source>
</evidence>
<gene>
    <name evidence="7" type="ORF">BET01_07795</name>
</gene>
<dbReference type="InterPro" id="IPR017900">
    <property type="entry name" value="4Fe4S_Fe_S_CS"/>
</dbReference>
<evidence type="ECO:0000259" key="6">
    <source>
        <dbReference type="PROSITE" id="PS51379"/>
    </source>
</evidence>
<dbReference type="PANTHER" id="PTHR43673:SF10">
    <property type="entry name" value="NADH DEHYDROGENASE_NAD(P)H NITROREDUCTASE XCC3605-RELATED"/>
    <property type="match status" value="1"/>
</dbReference>
<dbReference type="PROSITE" id="PS00198">
    <property type="entry name" value="4FE4S_FER_1"/>
    <property type="match status" value="2"/>
</dbReference>
<keyword evidence="2" id="KW-0479">Metal-binding</keyword>
<keyword evidence="3" id="KW-0560">Oxidoreductase</keyword>
<comment type="similarity">
    <text evidence="1">Belongs to the nitroreductase family.</text>
</comment>
<feature type="domain" description="4Fe-4S ferredoxin-type" evidence="6">
    <location>
        <begin position="2"/>
        <end position="31"/>
    </location>
</feature>
<evidence type="ECO:0000256" key="3">
    <source>
        <dbReference type="ARBA" id="ARBA00023002"/>
    </source>
</evidence>
<organism evidence="7 8">
    <name type="scientific">Lacrimispora algidixylanolytica</name>
    <dbReference type="NCBI Taxonomy" id="94868"/>
    <lineage>
        <taxon>Bacteria</taxon>
        <taxon>Bacillati</taxon>
        <taxon>Bacillota</taxon>
        <taxon>Clostridia</taxon>
        <taxon>Lachnospirales</taxon>
        <taxon>Lachnospiraceae</taxon>
        <taxon>Lacrimispora</taxon>
    </lineage>
</organism>
<proteinExistence type="inferred from homology"/>